<evidence type="ECO:0000256" key="1">
    <source>
        <dbReference type="SAM" id="MobiDB-lite"/>
    </source>
</evidence>
<keyword evidence="3" id="KW-1185">Reference proteome</keyword>
<gene>
    <name evidence="2" type="ORF">PDE_01978</name>
</gene>
<reference evidence="2 3" key="1">
    <citation type="journal article" date="2013" name="PLoS ONE">
        <title>Genomic and secretomic analyses reveal unique features of the lignocellulolytic enzyme system of Penicillium decumbens.</title>
        <authorList>
            <person name="Liu G."/>
            <person name="Zhang L."/>
            <person name="Wei X."/>
            <person name="Zou G."/>
            <person name="Qin Y."/>
            <person name="Ma L."/>
            <person name="Li J."/>
            <person name="Zheng H."/>
            <person name="Wang S."/>
            <person name="Wang C."/>
            <person name="Xun L."/>
            <person name="Zhao G.-P."/>
            <person name="Zhou Z."/>
            <person name="Qu Y."/>
        </authorList>
    </citation>
    <scope>NUCLEOTIDE SEQUENCE [LARGE SCALE GENOMIC DNA]</scope>
    <source>
        <strain evidence="3">114-2 / CGMCC 5302</strain>
    </source>
</reference>
<accession>S8AYI1</accession>
<protein>
    <submittedName>
        <fullName evidence="2">Uncharacterized protein</fullName>
    </submittedName>
</protein>
<evidence type="ECO:0000313" key="2">
    <source>
        <dbReference type="EMBL" id="EPS27037.1"/>
    </source>
</evidence>
<dbReference type="EMBL" id="KB644409">
    <property type="protein sequence ID" value="EPS27037.1"/>
    <property type="molecule type" value="Genomic_DNA"/>
</dbReference>
<evidence type="ECO:0000313" key="3">
    <source>
        <dbReference type="Proteomes" id="UP000019376"/>
    </source>
</evidence>
<feature type="compositionally biased region" description="Polar residues" evidence="1">
    <location>
        <begin position="40"/>
        <end position="51"/>
    </location>
</feature>
<sequence>MSSSEKRLKRSKEKTESQRKEKHTHNSTHPVGWMRRHGVSNMQSGISSSAFVRNEKKGPSTPRDVVRSRR</sequence>
<feature type="compositionally biased region" description="Basic and acidic residues" evidence="1">
    <location>
        <begin position="53"/>
        <end position="70"/>
    </location>
</feature>
<dbReference type="Proteomes" id="UP000019376">
    <property type="component" value="Unassembled WGS sequence"/>
</dbReference>
<feature type="region of interest" description="Disordered" evidence="1">
    <location>
        <begin position="1"/>
        <end position="70"/>
    </location>
</feature>
<name>S8AYI1_PENO1</name>
<organism evidence="2 3">
    <name type="scientific">Penicillium oxalicum (strain 114-2 / CGMCC 5302)</name>
    <name type="common">Penicillium decumbens</name>
    <dbReference type="NCBI Taxonomy" id="933388"/>
    <lineage>
        <taxon>Eukaryota</taxon>
        <taxon>Fungi</taxon>
        <taxon>Dikarya</taxon>
        <taxon>Ascomycota</taxon>
        <taxon>Pezizomycotina</taxon>
        <taxon>Eurotiomycetes</taxon>
        <taxon>Eurotiomycetidae</taxon>
        <taxon>Eurotiales</taxon>
        <taxon>Aspergillaceae</taxon>
        <taxon>Penicillium</taxon>
    </lineage>
</organism>
<dbReference type="AlphaFoldDB" id="S8AYI1"/>
<proteinExistence type="predicted"/>
<dbReference type="HOGENOM" id="CLU_2758604_0_0_1"/>